<dbReference type="InterPro" id="IPR002110">
    <property type="entry name" value="Ankyrin_rpt"/>
</dbReference>
<evidence type="ECO:0000256" key="2">
    <source>
        <dbReference type="ARBA" id="ARBA00023043"/>
    </source>
</evidence>
<dbReference type="EMBL" id="BDSP01000186">
    <property type="protein sequence ID" value="GAX22642.1"/>
    <property type="molecule type" value="Genomic_DNA"/>
</dbReference>
<accession>A0A1Z5K905</accession>
<dbReference type="Pfam" id="PF00023">
    <property type="entry name" value="Ank"/>
    <property type="match status" value="1"/>
</dbReference>
<dbReference type="Pfam" id="PF12796">
    <property type="entry name" value="Ank_2"/>
    <property type="match status" value="1"/>
</dbReference>
<dbReference type="PROSITE" id="PS50088">
    <property type="entry name" value="ANK_REPEAT"/>
    <property type="match status" value="1"/>
</dbReference>
<comment type="caution">
    <text evidence="4">The sequence shown here is derived from an EMBL/GenBank/DDBJ whole genome shotgun (WGS) entry which is preliminary data.</text>
</comment>
<evidence type="ECO:0000256" key="1">
    <source>
        <dbReference type="ARBA" id="ARBA00022737"/>
    </source>
</evidence>
<dbReference type="CDD" id="cd06257">
    <property type="entry name" value="DnaJ"/>
    <property type="match status" value="1"/>
</dbReference>
<dbReference type="Proteomes" id="UP000198406">
    <property type="component" value="Unassembled WGS sequence"/>
</dbReference>
<dbReference type="Gene3D" id="1.25.40.20">
    <property type="entry name" value="Ankyrin repeat-containing domain"/>
    <property type="match status" value="2"/>
</dbReference>
<organism evidence="4 5">
    <name type="scientific">Fistulifera solaris</name>
    <name type="common">Oleaginous diatom</name>
    <dbReference type="NCBI Taxonomy" id="1519565"/>
    <lineage>
        <taxon>Eukaryota</taxon>
        <taxon>Sar</taxon>
        <taxon>Stramenopiles</taxon>
        <taxon>Ochrophyta</taxon>
        <taxon>Bacillariophyta</taxon>
        <taxon>Bacillariophyceae</taxon>
        <taxon>Bacillariophycidae</taxon>
        <taxon>Naviculales</taxon>
        <taxon>Naviculaceae</taxon>
        <taxon>Fistulifera</taxon>
    </lineage>
</organism>
<dbReference type="Gene3D" id="1.10.287.110">
    <property type="entry name" value="DnaJ domain"/>
    <property type="match status" value="1"/>
</dbReference>
<gene>
    <name evidence="4" type="ORF">FisN_17Lh135</name>
</gene>
<dbReference type="SMART" id="SM00248">
    <property type="entry name" value="ANK"/>
    <property type="match status" value="4"/>
</dbReference>
<dbReference type="PANTHER" id="PTHR24198">
    <property type="entry name" value="ANKYRIN REPEAT AND PROTEIN KINASE DOMAIN-CONTAINING PROTEIN"/>
    <property type="match status" value="1"/>
</dbReference>
<feature type="repeat" description="ANK" evidence="3">
    <location>
        <begin position="78"/>
        <end position="111"/>
    </location>
</feature>
<name>A0A1Z5K905_FISSO</name>
<evidence type="ECO:0000313" key="5">
    <source>
        <dbReference type="Proteomes" id="UP000198406"/>
    </source>
</evidence>
<evidence type="ECO:0000256" key="3">
    <source>
        <dbReference type="PROSITE-ProRule" id="PRU00023"/>
    </source>
</evidence>
<dbReference type="PANTHER" id="PTHR24198:SF165">
    <property type="entry name" value="ANKYRIN REPEAT-CONTAINING PROTEIN-RELATED"/>
    <property type="match status" value="1"/>
</dbReference>
<protein>
    <submittedName>
        <fullName evidence="4">Uncharacterized protein</fullName>
    </submittedName>
</protein>
<dbReference type="InterPro" id="IPR036869">
    <property type="entry name" value="J_dom_sf"/>
</dbReference>
<keyword evidence="1" id="KW-0677">Repeat</keyword>
<dbReference type="PROSITE" id="PS50297">
    <property type="entry name" value="ANK_REP_REGION"/>
    <property type="match status" value="1"/>
</dbReference>
<dbReference type="InterPro" id="IPR036770">
    <property type="entry name" value="Ankyrin_rpt-contain_sf"/>
</dbReference>
<dbReference type="OrthoDB" id="60897at2759"/>
<evidence type="ECO:0000313" key="4">
    <source>
        <dbReference type="EMBL" id="GAX22642.1"/>
    </source>
</evidence>
<keyword evidence="5" id="KW-1185">Reference proteome</keyword>
<sequence>MKISAAHPRDQSLLQAAHDGNISVLELVDDEVLLSTVCTSGCTVLHWAAGANQVETLRYFVTQRGMPVDQTVAKRAASGRTALHYACRNGALRAAQCLIQELGANVNHNAKQGVTPFQLAVFQNRFELCQWLVEQCQVDPTQVNDFGCGAVHWLGIVPIPRADTEDGEAGAGLLPMARWLQSLPGIDFSAKQKSGHTALHKSSWMGHLALVKFLHQECDLWDDAPDDAGNYAAVLADMANTPRHRVVAEYLREHASREREESCVVLGLQRKDLEAAEETRLARIRAAYKAKVRLLHPDKKHSNDDLSDFHAVQKAYHHLLHCGGRGTQQNPTHDLPLMLDTQGNALVANTDDDDVEFFKARLLAVIMEFGKEGLDMSNVRKKWQQVWPHVKFPTTREPLNRFIQRQAGDVVEFRRDEQGFIRLHAPATSQTGASKLI</sequence>
<proteinExistence type="predicted"/>
<dbReference type="InParanoid" id="A0A1Z5K905"/>
<dbReference type="SUPFAM" id="SSF46565">
    <property type="entry name" value="Chaperone J-domain"/>
    <property type="match status" value="1"/>
</dbReference>
<reference evidence="4 5" key="1">
    <citation type="journal article" date="2015" name="Plant Cell">
        <title>Oil accumulation by the oleaginous diatom Fistulifera solaris as revealed by the genome and transcriptome.</title>
        <authorList>
            <person name="Tanaka T."/>
            <person name="Maeda Y."/>
            <person name="Veluchamy A."/>
            <person name="Tanaka M."/>
            <person name="Abida H."/>
            <person name="Marechal E."/>
            <person name="Bowler C."/>
            <person name="Muto M."/>
            <person name="Sunaga Y."/>
            <person name="Tanaka M."/>
            <person name="Yoshino T."/>
            <person name="Taniguchi T."/>
            <person name="Fukuda Y."/>
            <person name="Nemoto M."/>
            <person name="Matsumoto M."/>
            <person name="Wong P.S."/>
            <person name="Aburatani S."/>
            <person name="Fujibuchi W."/>
        </authorList>
    </citation>
    <scope>NUCLEOTIDE SEQUENCE [LARGE SCALE GENOMIC DNA]</scope>
    <source>
        <strain evidence="4 5">JPCC DA0580</strain>
    </source>
</reference>
<dbReference type="AlphaFoldDB" id="A0A1Z5K905"/>
<dbReference type="InterPro" id="IPR001623">
    <property type="entry name" value="DnaJ_domain"/>
</dbReference>
<keyword evidence="2 3" id="KW-0040">ANK repeat</keyword>
<dbReference type="SUPFAM" id="SSF48403">
    <property type="entry name" value="Ankyrin repeat"/>
    <property type="match status" value="1"/>
</dbReference>